<feature type="domain" description="VWFD" evidence="4">
    <location>
        <begin position="64"/>
        <end position="233"/>
    </location>
</feature>
<dbReference type="OrthoDB" id="160294at2759"/>
<dbReference type="AlphaFoldDB" id="A0A9Q9VVA9"/>
<keyword evidence="2" id="KW-0325">Glycoprotein</keyword>
<dbReference type="PROSITE" id="PS51233">
    <property type="entry name" value="VWFD"/>
    <property type="match status" value="1"/>
</dbReference>
<dbReference type="InterPro" id="IPR050780">
    <property type="entry name" value="Mucin_vWF_Thrombospondin_sf"/>
</dbReference>
<dbReference type="Proteomes" id="UP001155660">
    <property type="component" value="Chromosome A25"/>
</dbReference>
<protein>
    <submittedName>
        <fullName evidence="5">Mucin-5AC-like</fullName>
    </submittedName>
</protein>
<evidence type="ECO:0000313" key="5">
    <source>
        <dbReference type="RefSeq" id="XP_042571834.1"/>
    </source>
</evidence>
<feature type="chain" id="PRO_5040345333" evidence="3">
    <location>
        <begin position="32"/>
        <end position="314"/>
    </location>
</feature>
<dbReference type="PANTHER" id="PTHR11339">
    <property type="entry name" value="EXTRACELLULAR MATRIX GLYCOPROTEIN RELATED"/>
    <property type="match status" value="1"/>
</dbReference>
<dbReference type="Pfam" id="PF00094">
    <property type="entry name" value="VWD"/>
    <property type="match status" value="1"/>
</dbReference>
<feature type="signal peptide" evidence="3">
    <location>
        <begin position="1"/>
        <end position="31"/>
    </location>
</feature>
<organism evidence="5">
    <name type="scientific">Cyprinus carpio</name>
    <name type="common">Common carp</name>
    <dbReference type="NCBI Taxonomy" id="7962"/>
    <lineage>
        <taxon>Eukaryota</taxon>
        <taxon>Metazoa</taxon>
        <taxon>Chordata</taxon>
        <taxon>Craniata</taxon>
        <taxon>Vertebrata</taxon>
        <taxon>Euteleostomi</taxon>
        <taxon>Actinopterygii</taxon>
        <taxon>Neopterygii</taxon>
        <taxon>Teleostei</taxon>
        <taxon>Ostariophysi</taxon>
        <taxon>Cypriniformes</taxon>
        <taxon>Cyprinidae</taxon>
        <taxon>Cyprininae</taxon>
        <taxon>Cyprinus</taxon>
    </lineage>
</organism>
<name>A0A9Q9VVA9_CYPCA</name>
<keyword evidence="3" id="KW-0732">Signal</keyword>
<gene>
    <name evidence="5" type="primary">LOC122135671</name>
</gene>
<accession>A0A9Q9VVA9</accession>
<evidence type="ECO:0000256" key="3">
    <source>
        <dbReference type="SAM" id="SignalP"/>
    </source>
</evidence>
<dbReference type="SMART" id="SM00216">
    <property type="entry name" value="VWD"/>
    <property type="match status" value="1"/>
</dbReference>
<dbReference type="PANTHER" id="PTHR11339:SF371">
    <property type="entry name" value="MUCIN-2"/>
    <property type="match status" value="1"/>
</dbReference>
<dbReference type="GO" id="GO:0031012">
    <property type="term" value="C:extracellular matrix"/>
    <property type="evidence" value="ECO:0007669"/>
    <property type="project" value="TreeGrafter"/>
</dbReference>
<sequence length="314" mass="36363">MVVASMVTVRMSQMWMLRWVVLLAGLQLIQADFMIDYELMGFPMGTMWPTTTAKTVRASDHVNNICSMWGNFHFKTFDGDFYQFPGTCEYNLVSDCKDPISLFSIYVNRTGQTKTPKISRVLVTINGITFNLTKSQVMINGENKSLPLHEAGILVEENTIYIRLYYKMGITVIWNKEDAVTVELDSKYSNRTCGGVGWRFQWRSIRRLIPVRVSRPLTNNYHKAYYNNQGIYHIIYLNNNRDIPHHLTISYHKACLYNNRIYPSPTPSTTTKAYYDNRIPRGITLHPQSYPQSLLQQQNLPLTIKKLPQSLLQP</sequence>
<keyword evidence="1" id="KW-1015">Disulfide bond</keyword>
<evidence type="ECO:0000256" key="1">
    <source>
        <dbReference type="ARBA" id="ARBA00023157"/>
    </source>
</evidence>
<dbReference type="GeneID" id="122135671"/>
<dbReference type="RefSeq" id="XP_042571834.1">
    <property type="nucleotide sequence ID" value="XM_042715900.1"/>
</dbReference>
<evidence type="ECO:0000256" key="2">
    <source>
        <dbReference type="ARBA" id="ARBA00023180"/>
    </source>
</evidence>
<proteinExistence type="predicted"/>
<evidence type="ECO:0000259" key="4">
    <source>
        <dbReference type="PROSITE" id="PS51233"/>
    </source>
</evidence>
<dbReference type="KEGG" id="ccar:122135671"/>
<dbReference type="InterPro" id="IPR001846">
    <property type="entry name" value="VWF_type-D"/>
</dbReference>
<reference evidence="5" key="1">
    <citation type="submission" date="2025-08" db="UniProtKB">
        <authorList>
            <consortium name="RefSeq"/>
        </authorList>
    </citation>
    <scope>IDENTIFICATION</scope>
    <source>
        <tissue evidence="5">Muscle</tissue>
    </source>
</reference>
<dbReference type="GO" id="GO:0005615">
    <property type="term" value="C:extracellular space"/>
    <property type="evidence" value="ECO:0007669"/>
    <property type="project" value="TreeGrafter"/>
</dbReference>